<dbReference type="SFLD" id="SFLDG01140">
    <property type="entry name" value="C2.B:_Phosphomannomutase_and_P"/>
    <property type="match status" value="1"/>
</dbReference>
<organism evidence="1 2">
    <name type="scientific">Blautia caecimuris</name>
    <dbReference type="NCBI Taxonomy" id="1796615"/>
    <lineage>
        <taxon>Bacteria</taxon>
        <taxon>Bacillati</taxon>
        <taxon>Bacillota</taxon>
        <taxon>Clostridia</taxon>
        <taxon>Lachnospirales</taxon>
        <taxon>Lachnospiraceae</taxon>
        <taxon>Blautia</taxon>
    </lineage>
</organism>
<protein>
    <submittedName>
        <fullName evidence="1">Cof subfamily protein (Haloacid dehalogenase superfamily)</fullName>
    </submittedName>
</protein>
<dbReference type="SUPFAM" id="SSF56784">
    <property type="entry name" value="HAD-like"/>
    <property type="match status" value="1"/>
</dbReference>
<proteinExistence type="predicted"/>
<keyword evidence="2" id="KW-1185">Reference proteome</keyword>
<evidence type="ECO:0000313" key="1">
    <source>
        <dbReference type="EMBL" id="MET3749628.1"/>
    </source>
</evidence>
<dbReference type="PANTHER" id="PTHR10000:SF8">
    <property type="entry name" value="HAD SUPERFAMILY HYDROLASE-LIKE, TYPE 3"/>
    <property type="match status" value="1"/>
</dbReference>
<dbReference type="SFLD" id="SFLDS00003">
    <property type="entry name" value="Haloacid_Dehalogenase"/>
    <property type="match status" value="1"/>
</dbReference>
<dbReference type="PROSITE" id="PS01228">
    <property type="entry name" value="COF_1"/>
    <property type="match status" value="1"/>
</dbReference>
<reference evidence="1 2" key="1">
    <citation type="submission" date="2024-06" db="EMBL/GenBank/DDBJ databases">
        <title>Genomic Encyclopedia of Type Strains, Phase IV (KMG-IV): sequencing the most valuable type-strain genomes for metagenomic binning, comparative biology and taxonomic classification.</title>
        <authorList>
            <person name="Goeker M."/>
        </authorList>
    </citation>
    <scope>NUCLEOTIDE SEQUENCE [LARGE SCALE GENOMIC DNA]</scope>
    <source>
        <strain evidence="1 2">DSM 29492</strain>
    </source>
</reference>
<dbReference type="Gene3D" id="3.40.50.1000">
    <property type="entry name" value="HAD superfamily/HAD-like"/>
    <property type="match status" value="1"/>
</dbReference>
<dbReference type="Pfam" id="PF08282">
    <property type="entry name" value="Hydrolase_3"/>
    <property type="match status" value="1"/>
</dbReference>
<name>A0ABV2LZL1_9FIRM</name>
<dbReference type="Proteomes" id="UP001549106">
    <property type="component" value="Unassembled WGS sequence"/>
</dbReference>
<dbReference type="RefSeq" id="WP_257464112.1">
    <property type="nucleotide sequence ID" value="NZ_JANJZT010000004.1"/>
</dbReference>
<dbReference type="EMBL" id="JBEPMJ010000004">
    <property type="protein sequence ID" value="MET3749628.1"/>
    <property type="molecule type" value="Genomic_DNA"/>
</dbReference>
<dbReference type="PANTHER" id="PTHR10000">
    <property type="entry name" value="PHOSPHOSERINE PHOSPHATASE"/>
    <property type="match status" value="1"/>
</dbReference>
<dbReference type="NCBIfam" id="TIGR01484">
    <property type="entry name" value="HAD-SF-IIB"/>
    <property type="match status" value="1"/>
</dbReference>
<dbReference type="InterPro" id="IPR000150">
    <property type="entry name" value="Cof"/>
</dbReference>
<dbReference type="CDD" id="cd07516">
    <property type="entry name" value="HAD_Pase"/>
    <property type="match status" value="1"/>
</dbReference>
<gene>
    <name evidence="1" type="ORF">ABID24_000862</name>
</gene>
<sequence>MIKLIASDLDGTLLTDSKELSQTTVQILDMAVKKGIYVIPATGRSFRAIPEQIRNYPGIRYVITSNGGAIYSVLKNKRIYQCLLNGQTVEEALDIQVPENTAIELFVDGIPYSEESYVRFPEKYGATEYGAKYVRETRIPVKDIKAFAMEHRTELDSMAFICGDRAGKCTLEKQLRDSLSDAYITSSVPHMVEIGHKNAGKGNTLLYLMRLLGISPDEAIAFGDADNDCSMLEAVKYGVAVGNATEACKKAAAFVTASNEEDGVAKAVRQFLQKA</sequence>
<accession>A0ABV2LZL1</accession>
<dbReference type="InterPro" id="IPR036412">
    <property type="entry name" value="HAD-like_sf"/>
</dbReference>
<dbReference type="NCBIfam" id="TIGR00099">
    <property type="entry name" value="Cof-subfamily"/>
    <property type="match status" value="1"/>
</dbReference>
<dbReference type="Gene3D" id="3.30.1240.10">
    <property type="match status" value="1"/>
</dbReference>
<evidence type="ECO:0000313" key="2">
    <source>
        <dbReference type="Proteomes" id="UP001549106"/>
    </source>
</evidence>
<dbReference type="InterPro" id="IPR023214">
    <property type="entry name" value="HAD_sf"/>
</dbReference>
<comment type="caution">
    <text evidence="1">The sequence shown here is derived from an EMBL/GenBank/DDBJ whole genome shotgun (WGS) entry which is preliminary data.</text>
</comment>
<dbReference type="InterPro" id="IPR006379">
    <property type="entry name" value="HAD-SF_hydro_IIB"/>
</dbReference>